<feature type="region of interest" description="Disordered" evidence="1">
    <location>
        <begin position="210"/>
        <end position="244"/>
    </location>
</feature>
<keyword evidence="2" id="KW-0732">Signal</keyword>
<reference evidence="4" key="1">
    <citation type="submission" date="2025-08" db="UniProtKB">
        <authorList>
            <consortium name="RefSeq"/>
        </authorList>
    </citation>
    <scope>IDENTIFICATION</scope>
    <source>
        <tissue evidence="4">Whole body pupa</tissue>
    </source>
</reference>
<feature type="signal peptide" evidence="2">
    <location>
        <begin position="1"/>
        <end position="24"/>
    </location>
</feature>
<dbReference type="GeneID" id="119632872"/>
<sequence>MAVIKEPCIVIFVTVCLSLRVGLAEESSLKRVPSNENAFQKFFFDRFDWLPWINSEKSEKPPASVFPILYNYNPSPPYGDTQANLLSHINAPAFAYSGLGMPQNFHLPGNAPPQNFHLPLNAQPHPLLSYVSGTNFLPILFVFGSKPSNLFEGLLPNIKPTNHVEGFLPSKPQITGQTGHVGQRPLLTQVPGISQAGQILDTSHIASSVNSALKEEEREQLKNESEVSTQSPAKVSEDIETSSYEDDKDMKIPFHYLYPLLAQTAVSQGNPIQRKLNDRMGLVYLRDLREGRKMS</sequence>
<name>A0A8U0W9J0_9MUSC</name>
<evidence type="ECO:0000256" key="2">
    <source>
        <dbReference type="SAM" id="SignalP"/>
    </source>
</evidence>
<protein>
    <submittedName>
        <fullName evidence="4">Uncharacterized protein LOC119632872</fullName>
    </submittedName>
</protein>
<dbReference type="AlphaFoldDB" id="A0A8U0W9J0"/>
<feature type="chain" id="PRO_5035772465" evidence="2">
    <location>
        <begin position="25"/>
        <end position="295"/>
    </location>
</feature>
<gene>
    <name evidence="4" type="primary">LOC119632872</name>
</gene>
<keyword evidence="3" id="KW-1185">Reference proteome</keyword>
<dbReference type="Proteomes" id="UP000092443">
    <property type="component" value="Unplaced"/>
</dbReference>
<organism evidence="3 4">
    <name type="scientific">Glossina fuscipes</name>
    <dbReference type="NCBI Taxonomy" id="7396"/>
    <lineage>
        <taxon>Eukaryota</taxon>
        <taxon>Metazoa</taxon>
        <taxon>Ecdysozoa</taxon>
        <taxon>Arthropoda</taxon>
        <taxon>Hexapoda</taxon>
        <taxon>Insecta</taxon>
        <taxon>Pterygota</taxon>
        <taxon>Neoptera</taxon>
        <taxon>Endopterygota</taxon>
        <taxon>Diptera</taxon>
        <taxon>Brachycera</taxon>
        <taxon>Muscomorpha</taxon>
        <taxon>Hippoboscoidea</taxon>
        <taxon>Glossinidae</taxon>
        <taxon>Glossina</taxon>
    </lineage>
</organism>
<evidence type="ECO:0000256" key="1">
    <source>
        <dbReference type="SAM" id="MobiDB-lite"/>
    </source>
</evidence>
<dbReference type="RefSeq" id="XP_037881944.1">
    <property type="nucleotide sequence ID" value="XM_038026016.1"/>
</dbReference>
<evidence type="ECO:0000313" key="4">
    <source>
        <dbReference type="RefSeq" id="XP_037881944.1"/>
    </source>
</evidence>
<proteinExistence type="predicted"/>
<accession>A0A8U0W9J0</accession>
<feature type="compositionally biased region" description="Basic and acidic residues" evidence="1">
    <location>
        <begin position="213"/>
        <end position="225"/>
    </location>
</feature>
<dbReference type="KEGG" id="gfs:119632872"/>
<evidence type="ECO:0000313" key="3">
    <source>
        <dbReference type="Proteomes" id="UP000092443"/>
    </source>
</evidence>